<dbReference type="Pfam" id="PF19425">
    <property type="entry name" value="Csd3_N2"/>
    <property type="match status" value="1"/>
</dbReference>
<evidence type="ECO:0000256" key="7">
    <source>
        <dbReference type="ARBA" id="ARBA00023049"/>
    </source>
</evidence>
<dbReference type="Proteomes" id="UP000253951">
    <property type="component" value="Chromosome"/>
</dbReference>
<dbReference type="AlphaFoldDB" id="A0A345HBL9"/>
<sequence>MPKLRYFTIILLLFTLIACNDEEKKDKEQQAVAKKEAVKKQFGFVLDNYEVEHDTIQNGDTFGGLLQKQGYSVTDVYNITEAIRDTFNLRDIRVGKPYTLLKNKKNPDSLEVFIYQANRLSYYVVDLRDSIAKAYKKTRPLTIKRRVIAAEIEGSLSATVQKLGASAALTQELSEIYAWSIDFFRLQKGDKFSVIINERYISDTIYAGLESIEAAVFETKDDKRYAFPYKQDPSARFSNYYDEEGKVLKSMFLKAPLKFSRISSRFSPRRFHPVQKRWKAHKGTDYAAPTGTPIMSTATGTVIAAGYTAGNGNYVKVKHNNTYTTQYLHMSKIKVRKGQHVNQGDIIGLVGSTGLATGPHVCYRFWKNGVQVDALRQKLPASQPMDAKYKPDFMKQMKPLKKELDSIYNITFNK</sequence>
<proteinExistence type="predicted"/>
<dbReference type="InterPro" id="IPR011055">
    <property type="entry name" value="Dup_hybrid_motif"/>
</dbReference>
<keyword evidence="11" id="KW-1185">Reference proteome</keyword>
<dbReference type="EMBL" id="CP031188">
    <property type="protein sequence ID" value="AXG73979.1"/>
    <property type="molecule type" value="Genomic_DNA"/>
</dbReference>
<dbReference type="Gene3D" id="3.10.450.350">
    <property type="match status" value="2"/>
</dbReference>
<dbReference type="InterPro" id="IPR016047">
    <property type="entry name" value="M23ase_b-sheet_dom"/>
</dbReference>
<evidence type="ECO:0000256" key="1">
    <source>
        <dbReference type="ARBA" id="ARBA00001947"/>
    </source>
</evidence>
<dbReference type="GO" id="GO:0006508">
    <property type="term" value="P:proteolysis"/>
    <property type="evidence" value="ECO:0007669"/>
    <property type="project" value="UniProtKB-KW"/>
</dbReference>
<feature type="domain" description="Csd3-like second N-terminal" evidence="9">
    <location>
        <begin position="145"/>
        <end position="268"/>
    </location>
</feature>
<dbReference type="OrthoDB" id="9810477at2"/>
<keyword evidence="5" id="KW-0378">Hydrolase</keyword>
<evidence type="ECO:0000256" key="2">
    <source>
        <dbReference type="ARBA" id="ARBA00004196"/>
    </source>
</evidence>
<evidence type="ECO:0000259" key="8">
    <source>
        <dbReference type="Pfam" id="PF01551"/>
    </source>
</evidence>
<evidence type="ECO:0000313" key="11">
    <source>
        <dbReference type="Proteomes" id="UP000253951"/>
    </source>
</evidence>
<keyword evidence="6" id="KW-0862">Zinc</keyword>
<dbReference type="SUPFAM" id="SSF51261">
    <property type="entry name" value="Duplicated hybrid motif"/>
    <property type="match status" value="1"/>
</dbReference>
<dbReference type="PROSITE" id="PS51257">
    <property type="entry name" value="PROKAR_LIPOPROTEIN"/>
    <property type="match status" value="1"/>
</dbReference>
<dbReference type="Pfam" id="PF01551">
    <property type="entry name" value="Peptidase_M23"/>
    <property type="match status" value="1"/>
</dbReference>
<dbReference type="Gene3D" id="2.70.70.10">
    <property type="entry name" value="Glucose Permease (Domain IIA)"/>
    <property type="match status" value="1"/>
</dbReference>
<keyword evidence="4" id="KW-0479">Metal-binding</keyword>
<dbReference type="PANTHER" id="PTHR21666:SF288">
    <property type="entry name" value="CELL DIVISION PROTEIN YTFB"/>
    <property type="match status" value="1"/>
</dbReference>
<comment type="cofactor">
    <cofactor evidence="1">
        <name>Zn(2+)</name>
        <dbReference type="ChEBI" id="CHEBI:29105"/>
    </cofactor>
</comment>
<gene>
    <name evidence="10" type="ORF">DVK85_06865</name>
</gene>
<protein>
    <submittedName>
        <fullName evidence="10">M23 family peptidase</fullName>
    </submittedName>
</protein>
<dbReference type="FunFam" id="2.70.70.10:FF:000002">
    <property type="entry name" value="Murein DD-endopeptidase MepM"/>
    <property type="match status" value="1"/>
</dbReference>
<name>A0A345HBL9_9FLAO</name>
<dbReference type="PANTHER" id="PTHR21666">
    <property type="entry name" value="PEPTIDASE-RELATED"/>
    <property type="match status" value="1"/>
</dbReference>
<evidence type="ECO:0000313" key="10">
    <source>
        <dbReference type="EMBL" id="AXG73979.1"/>
    </source>
</evidence>
<accession>A0A345HBL9</accession>
<dbReference type="GO" id="GO:0004222">
    <property type="term" value="F:metalloendopeptidase activity"/>
    <property type="evidence" value="ECO:0007669"/>
    <property type="project" value="TreeGrafter"/>
</dbReference>
<keyword evidence="7" id="KW-0482">Metalloprotease</keyword>
<dbReference type="CDD" id="cd12797">
    <property type="entry name" value="M23_peptidase"/>
    <property type="match status" value="1"/>
</dbReference>
<dbReference type="InterPro" id="IPR050570">
    <property type="entry name" value="Cell_wall_metabolism_enzyme"/>
</dbReference>
<evidence type="ECO:0000256" key="3">
    <source>
        <dbReference type="ARBA" id="ARBA00022670"/>
    </source>
</evidence>
<dbReference type="GO" id="GO:0030313">
    <property type="term" value="C:cell envelope"/>
    <property type="evidence" value="ECO:0007669"/>
    <property type="project" value="UniProtKB-SubCell"/>
</dbReference>
<dbReference type="InterPro" id="IPR045834">
    <property type="entry name" value="Csd3_N2"/>
</dbReference>
<evidence type="ECO:0000256" key="5">
    <source>
        <dbReference type="ARBA" id="ARBA00022801"/>
    </source>
</evidence>
<reference evidence="10 11" key="1">
    <citation type="submission" date="2018-07" db="EMBL/GenBank/DDBJ databases">
        <title>Complete genome sequence of Flavobacterium arcticum type strain SM1502T.</title>
        <authorList>
            <person name="Li Y."/>
            <person name="Li D.-D."/>
        </authorList>
    </citation>
    <scope>NUCLEOTIDE SEQUENCE [LARGE SCALE GENOMIC DNA]</scope>
    <source>
        <strain evidence="10 11">SM1502</strain>
    </source>
</reference>
<comment type="subcellular location">
    <subcellularLocation>
        <location evidence="2">Cell envelope</location>
    </subcellularLocation>
</comment>
<dbReference type="KEGG" id="fat:DVK85_06865"/>
<organism evidence="10 11">
    <name type="scientific">Flavobacterium arcticum</name>
    <dbReference type="NCBI Taxonomy" id="1784713"/>
    <lineage>
        <taxon>Bacteria</taxon>
        <taxon>Pseudomonadati</taxon>
        <taxon>Bacteroidota</taxon>
        <taxon>Flavobacteriia</taxon>
        <taxon>Flavobacteriales</taxon>
        <taxon>Flavobacteriaceae</taxon>
        <taxon>Flavobacterium</taxon>
    </lineage>
</organism>
<evidence type="ECO:0000256" key="6">
    <source>
        <dbReference type="ARBA" id="ARBA00022833"/>
    </source>
</evidence>
<feature type="domain" description="M23ase beta-sheet core" evidence="8">
    <location>
        <begin position="280"/>
        <end position="373"/>
    </location>
</feature>
<keyword evidence="3" id="KW-0645">Protease</keyword>
<dbReference type="RefSeq" id="WP_114677738.1">
    <property type="nucleotide sequence ID" value="NZ_CP031188.1"/>
</dbReference>
<evidence type="ECO:0000259" key="9">
    <source>
        <dbReference type="Pfam" id="PF19425"/>
    </source>
</evidence>
<dbReference type="GO" id="GO:0046872">
    <property type="term" value="F:metal ion binding"/>
    <property type="evidence" value="ECO:0007669"/>
    <property type="project" value="UniProtKB-KW"/>
</dbReference>
<evidence type="ECO:0000256" key="4">
    <source>
        <dbReference type="ARBA" id="ARBA00022723"/>
    </source>
</evidence>